<dbReference type="NCBIfam" id="NF041886">
    <property type="entry name" value="Rmf_CrpP_fam"/>
    <property type="match status" value="1"/>
</dbReference>
<dbReference type="EMBL" id="JAJUWU010000010">
    <property type="protein sequence ID" value="MCE7028653.1"/>
    <property type="molecule type" value="Genomic_DNA"/>
</dbReference>
<dbReference type="AlphaFoldDB" id="A0A9X1P3I8"/>
<keyword evidence="2" id="KW-1185">Reference proteome</keyword>
<dbReference type="InterPro" id="IPR023200">
    <property type="entry name" value="RMF_sf"/>
</dbReference>
<dbReference type="Gene3D" id="1.10.10.620">
    <property type="entry name" value="ribosome modulation factor like domain"/>
    <property type="match status" value="1"/>
</dbReference>
<evidence type="ECO:0008006" key="3">
    <source>
        <dbReference type="Google" id="ProtNLM"/>
    </source>
</evidence>
<comment type="caution">
    <text evidence="1">The sequence shown here is derived from an EMBL/GenBank/DDBJ whole genome shotgun (WGS) entry which is preliminary data.</text>
</comment>
<gene>
    <name evidence="1" type="ORF">LZD57_11695</name>
</gene>
<accession>A0A9X1P3I8</accession>
<name>A0A9X1P3I8_9HYPH</name>
<protein>
    <recommendedName>
        <fullName evidence="3">Ribosome modulation factor</fullName>
    </recommendedName>
</protein>
<proteinExistence type="predicted"/>
<evidence type="ECO:0000313" key="1">
    <source>
        <dbReference type="EMBL" id="MCE7028653.1"/>
    </source>
</evidence>
<dbReference type="Proteomes" id="UP001139035">
    <property type="component" value="Unassembled WGS sequence"/>
</dbReference>
<sequence length="74" mass="7934">MTTDAREQGRLAFVNNHPMSSCEYPVGSDLRSDWMTGWQAAQNAAPKGDGASHSGMMADARRAATLGRPDAHES</sequence>
<reference evidence="1" key="1">
    <citation type="submission" date="2022-01" db="EMBL/GenBank/DDBJ databases">
        <title>Jiella avicenniae sp. nov., a novel endophytic bacterium isolated from bark of Avicennia marina.</title>
        <authorList>
            <person name="Tuo L."/>
        </authorList>
    </citation>
    <scope>NUCLEOTIDE SEQUENCE</scope>
    <source>
        <strain evidence="1">CBK1P-4</strain>
    </source>
</reference>
<evidence type="ECO:0000313" key="2">
    <source>
        <dbReference type="Proteomes" id="UP001139035"/>
    </source>
</evidence>
<organism evidence="1 2">
    <name type="scientific">Jiella avicenniae</name>
    <dbReference type="NCBI Taxonomy" id="2907202"/>
    <lineage>
        <taxon>Bacteria</taxon>
        <taxon>Pseudomonadati</taxon>
        <taxon>Pseudomonadota</taxon>
        <taxon>Alphaproteobacteria</taxon>
        <taxon>Hyphomicrobiales</taxon>
        <taxon>Aurantimonadaceae</taxon>
        <taxon>Jiella</taxon>
    </lineage>
</organism>